<keyword evidence="3" id="KW-0808">Transferase</keyword>
<feature type="transmembrane region" description="Helical" evidence="7">
    <location>
        <begin position="333"/>
        <end position="352"/>
    </location>
</feature>
<dbReference type="PANTHER" id="PTHR30589">
    <property type="entry name" value="PROLIPOPROTEIN DIACYLGLYCERYL TRANSFERASE"/>
    <property type="match status" value="1"/>
</dbReference>
<protein>
    <recommendedName>
        <fullName evidence="10">Diacylglyceryl transferase</fullName>
    </recommendedName>
</protein>
<feature type="transmembrane region" description="Helical" evidence="7">
    <location>
        <begin position="305"/>
        <end position="326"/>
    </location>
</feature>
<dbReference type="InterPro" id="IPR001640">
    <property type="entry name" value="Lgt"/>
</dbReference>
<keyword evidence="4 7" id="KW-0812">Transmembrane</keyword>
<comment type="caution">
    <text evidence="8">The sequence shown here is derived from an EMBL/GenBank/DDBJ whole genome shotgun (WGS) entry which is preliminary data.</text>
</comment>
<keyword evidence="6 7" id="KW-0472">Membrane</keyword>
<keyword evidence="5 7" id="KW-1133">Transmembrane helix</keyword>
<evidence type="ECO:0000256" key="4">
    <source>
        <dbReference type="ARBA" id="ARBA00022692"/>
    </source>
</evidence>
<dbReference type="Pfam" id="PF01790">
    <property type="entry name" value="LGT"/>
    <property type="match status" value="1"/>
</dbReference>
<dbReference type="RefSeq" id="WP_115567470.1">
    <property type="nucleotide sequence ID" value="NZ_QRGR01000026.1"/>
</dbReference>
<keyword evidence="9" id="KW-1185">Reference proteome</keyword>
<dbReference type="EMBL" id="QRGR01000026">
    <property type="protein sequence ID" value="RDV13270.1"/>
    <property type="molecule type" value="Genomic_DNA"/>
</dbReference>
<evidence type="ECO:0000313" key="9">
    <source>
        <dbReference type="Proteomes" id="UP000256708"/>
    </source>
</evidence>
<evidence type="ECO:0000256" key="6">
    <source>
        <dbReference type="ARBA" id="ARBA00023136"/>
    </source>
</evidence>
<accession>A0A3D8L778</accession>
<feature type="transmembrane region" description="Helical" evidence="7">
    <location>
        <begin position="44"/>
        <end position="66"/>
    </location>
</feature>
<gene>
    <name evidence="8" type="ORF">DXT99_20560</name>
</gene>
<reference evidence="9" key="1">
    <citation type="submission" date="2018-08" db="EMBL/GenBank/DDBJ databases">
        <authorList>
            <person name="Liu Z.-W."/>
            <person name="Du Z.-J."/>
        </authorList>
    </citation>
    <scope>NUCLEOTIDE SEQUENCE [LARGE SCALE GENOMIC DNA]</scope>
    <source>
        <strain evidence="9">H4X</strain>
    </source>
</reference>
<feature type="transmembrane region" description="Helical" evidence="7">
    <location>
        <begin position="281"/>
        <end position="299"/>
    </location>
</feature>
<keyword evidence="2" id="KW-1003">Cell membrane</keyword>
<name>A0A3D8L778_9BACT</name>
<evidence type="ECO:0000256" key="3">
    <source>
        <dbReference type="ARBA" id="ARBA00022679"/>
    </source>
</evidence>
<evidence type="ECO:0000256" key="2">
    <source>
        <dbReference type="ARBA" id="ARBA00022475"/>
    </source>
</evidence>
<evidence type="ECO:0000256" key="5">
    <source>
        <dbReference type="ARBA" id="ARBA00022989"/>
    </source>
</evidence>
<dbReference type="PANTHER" id="PTHR30589:SF0">
    <property type="entry name" value="PHOSPHATIDYLGLYCEROL--PROLIPOPROTEIN DIACYLGLYCERYL TRANSFERASE"/>
    <property type="match status" value="1"/>
</dbReference>
<feature type="transmembrane region" description="Helical" evidence="7">
    <location>
        <begin position="86"/>
        <end position="105"/>
    </location>
</feature>
<dbReference type="GO" id="GO:0008961">
    <property type="term" value="F:phosphatidylglycerol-prolipoprotein diacylglyceryl transferase activity"/>
    <property type="evidence" value="ECO:0007669"/>
    <property type="project" value="InterPro"/>
</dbReference>
<evidence type="ECO:0000313" key="8">
    <source>
        <dbReference type="EMBL" id="RDV13270.1"/>
    </source>
</evidence>
<evidence type="ECO:0008006" key="10">
    <source>
        <dbReference type="Google" id="ProtNLM"/>
    </source>
</evidence>
<feature type="transmembrane region" description="Helical" evidence="7">
    <location>
        <begin position="208"/>
        <end position="227"/>
    </location>
</feature>
<dbReference type="GO" id="GO:0042158">
    <property type="term" value="P:lipoprotein biosynthetic process"/>
    <property type="evidence" value="ECO:0007669"/>
    <property type="project" value="InterPro"/>
</dbReference>
<evidence type="ECO:0000256" key="1">
    <source>
        <dbReference type="ARBA" id="ARBA00007150"/>
    </source>
</evidence>
<dbReference type="AlphaFoldDB" id="A0A3D8L778"/>
<dbReference type="Proteomes" id="UP000256708">
    <property type="component" value="Unassembled WGS sequence"/>
</dbReference>
<feature type="transmembrane region" description="Helical" evidence="7">
    <location>
        <begin position="242"/>
        <end position="260"/>
    </location>
</feature>
<proteinExistence type="inferred from homology"/>
<comment type="similarity">
    <text evidence="1">Belongs to the Lgt family.</text>
</comment>
<dbReference type="GO" id="GO:0005886">
    <property type="term" value="C:plasma membrane"/>
    <property type="evidence" value="ECO:0007669"/>
    <property type="project" value="InterPro"/>
</dbReference>
<sequence>MGVALYVVHVDGKVWFDILYLLAFFFSFLWLFREGYKRQFNITAWAVAIAVTWFLFIVGTKLFTYSFEQWKGLFISQNLPYTSDKILFGGLLLAMTGFPIIKRLLNFKINALDALALTLPLSITIQRIGCFFAGCCHGNVTTLPWGAQYEPGTLPHYHQFAAGVIEPGVFYSLPVHPTQLYETVACLLVVMTLLYVKRYIKAPGNMFIGAILLYSFLRFFVEFFRYVDAYAAAASMVGGLKVVQWGLLVLLCVLGVLFFYRERAFIAEKEQQQPASALANATILTLGLIFVSWSLRNWFTYTELLAVSMALVPAVVFVSAAVFKAYTVTQYRWLTLGALVLPLLLMSQTLIFKRSYTEDSTVVRRFNAIKLGYGSGDYQNSHTIDSNSGCSSVSNTGYFQQEYEVGGAGFSVTTQHEKHEFTYGANAYAGRHVETELVNDIVTDNINSSNLWGVNPYIRYDRIWFGIGAGMHAGDLVYTLENLREIGVGAPTSASKRRAVYPQFYVRFGPTQLFFTDFELAHTFPSPFPGYRQRIGVGSGFGLRNGSFLKFSNNGADNMLSGQFVLGQNFVLEPLYLWKGADSYFSDRQRQASLGMHYRFNYR</sequence>
<organism evidence="8 9">
    <name type="scientific">Pontibacter diazotrophicus</name>
    <dbReference type="NCBI Taxonomy" id="1400979"/>
    <lineage>
        <taxon>Bacteria</taxon>
        <taxon>Pseudomonadati</taxon>
        <taxon>Bacteroidota</taxon>
        <taxon>Cytophagia</taxon>
        <taxon>Cytophagales</taxon>
        <taxon>Hymenobacteraceae</taxon>
        <taxon>Pontibacter</taxon>
    </lineage>
</organism>
<dbReference type="OrthoDB" id="871140at2"/>
<evidence type="ECO:0000256" key="7">
    <source>
        <dbReference type="SAM" id="Phobius"/>
    </source>
</evidence>
<feature type="transmembrane region" description="Helical" evidence="7">
    <location>
        <begin position="14"/>
        <end position="32"/>
    </location>
</feature>